<name>A0A9W4SPE6_9GLOM</name>
<dbReference type="Proteomes" id="UP001153678">
    <property type="component" value="Unassembled WGS sequence"/>
</dbReference>
<keyword evidence="1" id="KW-0175">Coiled coil</keyword>
<evidence type="ECO:0000313" key="2">
    <source>
        <dbReference type="EMBL" id="CAI2175652.1"/>
    </source>
</evidence>
<keyword evidence="3" id="KW-1185">Reference proteome</keyword>
<evidence type="ECO:0000313" key="3">
    <source>
        <dbReference type="Proteomes" id="UP001153678"/>
    </source>
</evidence>
<organism evidence="2 3">
    <name type="scientific">Funneliformis geosporum</name>
    <dbReference type="NCBI Taxonomy" id="1117311"/>
    <lineage>
        <taxon>Eukaryota</taxon>
        <taxon>Fungi</taxon>
        <taxon>Fungi incertae sedis</taxon>
        <taxon>Mucoromycota</taxon>
        <taxon>Glomeromycotina</taxon>
        <taxon>Glomeromycetes</taxon>
        <taxon>Glomerales</taxon>
        <taxon>Glomeraceae</taxon>
        <taxon>Funneliformis</taxon>
    </lineage>
</organism>
<reference evidence="2" key="1">
    <citation type="submission" date="2022-08" db="EMBL/GenBank/DDBJ databases">
        <authorList>
            <person name="Kallberg Y."/>
            <person name="Tangrot J."/>
            <person name="Rosling A."/>
        </authorList>
    </citation>
    <scope>NUCLEOTIDE SEQUENCE</scope>
    <source>
        <strain evidence="2">Wild A</strain>
    </source>
</reference>
<protein>
    <submittedName>
        <fullName evidence="2">4159_t:CDS:1</fullName>
    </submittedName>
</protein>
<sequence>MIITLVPILFTGVAAYYLFGKFISKQLDCPNNNPTVKGLEKSEVKAAIKEAETHKKALEKEIKEIEAERKDILKGSEENKADQATEKLEAKEEKAAELVILEKDLADLKAVDKGGFMASVPNKLTMNNGL</sequence>
<dbReference type="OrthoDB" id="2445576at2759"/>
<proteinExistence type="predicted"/>
<feature type="coiled-coil region" evidence="1">
    <location>
        <begin position="41"/>
        <end position="111"/>
    </location>
</feature>
<gene>
    <name evidence="2" type="ORF">FWILDA_LOCUS7202</name>
</gene>
<dbReference type="AlphaFoldDB" id="A0A9W4SPE6"/>
<evidence type="ECO:0000256" key="1">
    <source>
        <dbReference type="SAM" id="Coils"/>
    </source>
</evidence>
<dbReference type="EMBL" id="CAMKVN010001393">
    <property type="protein sequence ID" value="CAI2175652.1"/>
    <property type="molecule type" value="Genomic_DNA"/>
</dbReference>
<accession>A0A9W4SPE6</accession>
<comment type="caution">
    <text evidence="2">The sequence shown here is derived from an EMBL/GenBank/DDBJ whole genome shotgun (WGS) entry which is preliminary data.</text>
</comment>